<dbReference type="GO" id="GO:0005886">
    <property type="term" value="C:plasma membrane"/>
    <property type="evidence" value="ECO:0007669"/>
    <property type="project" value="UniProtKB-SubCell"/>
</dbReference>
<evidence type="ECO:0000256" key="2">
    <source>
        <dbReference type="ARBA" id="ARBA00022692"/>
    </source>
</evidence>
<feature type="transmembrane region" description="Helical" evidence="5">
    <location>
        <begin position="458"/>
        <end position="478"/>
    </location>
</feature>
<feature type="transmembrane region" description="Helical" evidence="5">
    <location>
        <begin position="266"/>
        <end position="285"/>
    </location>
</feature>
<reference evidence="7" key="1">
    <citation type="submission" date="2019-09" db="EMBL/GenBank/DDBJ databases">
        <title>Characterisation of the sponge microbiome using genome-centric metagenomics.</title>
        <authorList>
            <person name="Engelberts J.P."/>
            <person name="Robbins S.J."/>
            <person name="De Goeij J.M."/>
            <person name="Aranda M."/>
            <person name="Bell S.C."/>
            <person name="Webster N.S."/>
        </authorList>
    </citation>
    <scope>NUCLEOTIDE SEQUENCE</scope>
    <source>
        <strain evidence="7">SB0664_bin_27</strain>
    </source>
</reference>
<comment type="subcellular location">
    <subcellularLocation>
        <location evidence="1">Cell membrane</location>
        <topology evidence="1">Multi-pass membrane protein</topology>
    </subcellularLocation>
</comment>
<feature type="transmembrane region" description="Helical" evidence="5">
    <location>
        <begin position="197"/>
        <end position="217"/>
    </location>
</feature>
<keyword evidence="4 5" id="KW-0472">Membrane</keyword>
<name>A0A6B0YQK6_9CHLR</name>
<feature type="domain" description="Major facilitator superfamily (MFS) profile" evidence="6">
    <location>
        <begin position="74"/>
        <end position="483"/>
    </location>
</feature>
<dbReference type="SUPFAM" id="SSF103473">
    <property type="entry name" value="MFS general substrate transporter"/>
    <property type="match status" value="1"/>
</dbReference>
<dbReference type="GO" id="GO:0022857">
    <property type="term" value="F:transmembrane transporter activity"/>
    <property type="evidence" value="ECO:0007669"/>
    <property type="project" value="InterPro"/>
</dbReference>
<feature type="transmembrane region" description="Helical" evidence="5">
    <location>
        <begin position="396"/>
        <end position="418"/>
    </location>
</feature>
<feature type="transmembrane region" description="Helical" evidence="5">
    <location>
        <begin position="313"/>
        <end position="332"/>
    </location>
</feature>
<dbReference type="PANTHER" id="PTHR23531:SF1">
    <property type="entry name" value="QUINOLENE RESISTANCE PROTEIN NORA"/>
    <property type="match status" value="1"/>
</dbReference>
<protein>
    <submittedName>
        <fullName evidence="7">MFS transporter</fullName>
    </submittedName>
</protein>
<accession>A0A6B0YQK6</accession>
<feature type="transmembrane region" description="Helical" evidence="5">
    <location>
        <begin position="140"/>
        <end position="166"/>
    </location>
</feature>
<evidence type="ECO:0000256" key="5">
    <source>
        <dbReference type="SAM" id="Phobius"/>
    </source>
</evidence>
<dbReference type="AlphaFoldDB" id="A0A6B0YQK6"/>
<evidence type="ECO:0000256" key="3">
    <source>
        <dbReference type="ARBA" id="ARBA00022989"/>
    </source>
</evidence>
<feature type="transmembrane region" description="Helical" evidence="5">
    <location>
        <begin position="108"/>
        <end position="128"/>
    </location>
</feature>
<feature type="transmembrane region" description="Helical" evidence="5">
    <location>
        <begin position="75"/>
        <end position="96"/>
    </location>
</feature>
<evidence type="ECO:0000256" key="4">
    <source>
        <dbReference type="ARBA" id="ARBA00023136"/>
    </source>
</evidence>
<evidence type="ECO:0000256" key="1">
    <source>
        <dbReference type="ARBA" id="ARBA00004651"/>
    </source>
</evidence>
<feature type="transmembrane region" description="Helical" evidence="5">
    <location>
        <begin position="338"/>
        <end position="359"/>
    </location>
</feature>
<organism evidence="7">
    <name type="scientific">Caldilineaceae bacterium SB0664_bin_27</name>
    <dbReference type="NCBI Taxonomy" id="2605260"/>
    <lineage>
        <taxon>Bacteria</taxon>
        <taxon>Bacillati</taxon>
        <taxon>Chloroflexota</taxon>
        <taxon>Caldilineae</taxon>
        <taxon>Caldilineales</taxon>
        <taxon>Caldilineaceae</taxon>
    </lineage>
</organism>
<evidence type="ECO:0000313" key="7">
    <source>
        <dbReference type="EMBL" id="MXY92471.1"/>
    </source>
</evidence>
<proteinExistence type="predicted"/>
<sequence length="490" mass="50510">MHCRGPDNQRVHRAPAGGRLRRNRHYDRAALHAVRLHARPALGTLGAPAGPVAGTASSLYQQQHSGAKALTVSRYWTVWAAALLFFAAFYALLVPVPLYMEAAGLPDWQIGLVLGAFGVASLVGRPLTGAVSDSLGRRPVILFGTVSLAAGAALMSFTSSPVLLFGLRVLQAAGYVTFTTAATALVADLADPNRRGAALALFGAAANVAITLTPAAVSAGLEQLALQFGCPVSTCPTWCFQAGDGSATVEGGGLCPIWGRGIGHSAFFLSSALSLLAGGLVWRVIPGVSGRARGGFSFAELVSLPQPLRGPMLTTALFGVSFGALLAFLPLLAERRELASTGAAYAVYGVSIIATRILTGRLLDRPNRARVLLPALIINAAGLAGLAVAADMSILASSAVLMGIGSGICHPALIAICVDRMPSAQRGRATAGFYLAFDLGIGLGSWLLGLVLDAVGLSWLYFAAALVSAVAAVSAPLLSGRQRTQRQRAD</sequence>
<dbReference type="Gene3D" id="1.20.1250.20">
    <property type="entry name" value="MFS general substrate transporter like domains"/>
    <property type="match status" value="1"/>
</dbReference>
<dbReference type="PROSITE" id="PS50850">
    <property type="entry name" value="MFS"/>
    <property type="match status" value="1"/>
</dbReference>
<keyword evidence="2 5" id="KW-0812">Transmembrane</keyword>
<dbReference type="InterPro" id="IPR036259">
    <property type="entry name" value="MFS_trans_sf"/>
</dbReference>
<feature type="transmembrane region" description="Helical" evidence="5">
    <location>
        <begin position="371"/>
        <end position="390"/>
    </location>
</feature>
<dbReference type="InterPro" id="IPR011701">
    <property type="entry name" value="MFS"/>
</dbReference>
<dbReference type="InterPro" id="IPR020846">
    <property type="entry name" value="MFS_dom"/>
</dbReference>
<comment type="caution">
    <text evidence="7">The sequence shown here is derived from an EMBL/GenBank/DDBJ whole genome shotgun (WGS) entry which is preliminary data.</text>
</comment>
<dbReference type="EMBL" id="VXRG01000034">
    <property type="protein sequence ID" value="MXY92471.1"/>
    <property type="molecule type" value="Genomic_DNA"/>
</dbReference>
<keyword evidence="3 5" id="KW-1133">Transmembrane helix</keyword>
<dbReference type="PANTHER" id="PTHR23531">
    <property type="entry name" value="QUINOLENE RESISTANCE PROTEIN NORA"/>
    <property type="match status" value="1"/>
</dbReference>
<dbReference type="InterPro" id="IPR052714">
    <property type="entry name" value="MFS_Exporter"/>
</dbReference>
<dbReference type="Pfam" id="PF07690">
    <property type="entry name" value="MFS_1"/>
    <property type="match status" value="1"/>
</dbReference>
<feature type="transmembrane region" description="Helical" evidence="5">
    <location>
        <begin position="430"/>
        <end position="452"/>
    </location>
</feature>
<feature type="transmembrane region" description="Helical" evidence="5">
    <location>
        <begin position="172"/>
        <end position="190"/>
    </location>
</feature>
<evidence type="ECO:0000259" key="6">
    <source>
        <dbReference type="PROSITE" id="PS50850"/>
    </source>
</evidence>
<dbReference type="InterPro" id="IPR005829">
    <property type="entry name" value="Sugar_transporter_CS"/>
</dbReference>
<gene>
    <name evidence="7" type="ORF">F4Y42_03380</name>
</gene>
<dbReference type="PROSITE" id="PS00216">
    <property type="entry name" value="SUGAR_TRANSPORT_1"/>
    <property type="match status" value="1"/>
</dbReference>